<gene>
    <name evidence="1" type="ORF">MECH1_V1_2056</name>
</gene>
<dbReference type="EMBL" id="OZ026884">
    <property type="protein sequence ID" value="CAL1240832.1"/>
    <property type="molecule type" value="Genomic_DNA"/>
</dbReference>
<organism evidence="1 2">
    <name type="scientific">Candidatus Methylocalor cossyra</name>
    <dbReference type="NCBI Taxonomy" id="3108543"/>
    <lineage>
        <taxon>Bacteria</taxon>
        <taxon>Pseudomonadati</taxon>
        <taxon>Pseudomonadota</taxon>
        <taxon>Gammaproteobacteria</taxon>
        <taxon>Methylococcales</taxon>
        <taxon>Methylococcaceae</taxon>
        <taxon>Candidatus Methylocalor</taxon>
    </lineage>
</organism>
<name>A0ABP1CAC3_9GAMM</name>
<dbReference type="Proteomes" id="UP001497493">
    <property type="component" value="Chromosome"/>
</dbReference>
<evidence type="ECO:0000313" key="2">
    <source>
        <dbReference type="Proteomes" id="UP001497493"/>
    </source>
</evidence>
<proteinExistence type="predicted"/>
<reference evidence="1 2" key="1">
    <citation type="submission" date="2024-04" db="EMBL/GenBank/DDBJ databases">
        <authorList>
            <person name="Cremers G."/>
        </authorList>
    </citation>
    <scope>NUCLEOTIDE SEQUENCE [LARGE SCALE GENOMIC DNA]</scope>
    <source>
        <strain evidence="1">MeCH1-AG</strain>
    </source>
</reference>
<accession>A0ABP1CAC3</accession>
<protein>
    <submittedName>
        <fullName evidence="1">Uncharacterized protein</fullName>
    </submittedName>
</protein>
<dbReference type="RefSeq" id="WP_348757394.1">
    <property type="nucleotide sequence ID" value="NZ_OZ026884.1"/>
</dbReference>
<evidence type="ECO:0000313" key="1">
    <source>
        <dbReference type="EMBL" id="CAL1240832.1"/>
    </source>
</evidence>
<keyword evidence="2" id="KW-1185">Reference proteome</keyword>
<sequence>MKNLGARAKGEPFDPAINRDFPSARYFQIHFEHLHAALAVLGYELEHLKRQLAELQRQLEWRPPGGSDH</sequence>